<accession>A0A5C1I2C1</accession>
<organism evidence="1 2">
    <name type="scientific">Mucilaginibacter rubeus</name>
    <dbReference type="NCBI Taxonomy" id="2027860"/>
    <lineage>
        <taxon>Bacteria</taxon>
        <taxon>Pseudomonadati</taxon>
        <taxon>Bacteroidota</taxon>
        <taxon>Sphingobacteriia</taxon>
        <taxon>Sphingobacteriales</taxon>
        <taxon>Sphingobacteriaceae</taxon>
        <taxon>Mucilaginibacter</taxon>
    </lineage>
</organism>
<dbReference type="OrthoDB" id="799061at2"/>
<dbReference type="RefSeq" id="WP_112575422.1">
    <property type="nucleotide sequence ID" value="NZ_CP043450.1"/>
</dbReference>
<dbReference type="KEGG" id="mrub:DEO27_020960"/>
<dbReference type="EMBL" id="CP043450">
    <property type="protein sequence ID" value="QEM12382.1"/>
    <property type="molecule type" value="Genomic_DNA"/>
</dbReference>
<dbReference type="AlphaFoldDB" id="A0A5C1I2C1"/>
<dbReference type="Proteomes" id="UP000251402">
    <property type="component" value="Chromosome"/>
</dbReference>
<sequence length="156" mass="18206">MIDLTTFTVLMEDNRHKTITIDPVIIGLPEVRQFTGVYRILETDMTGKELAEIAFHLEDSSQWEFTGDYFSNAEQEQIVTFIRQKEPFDSFTFAGQIDNVEHHFRITDNEGHFGVERDGIFIAVIEQFEEWRQTEGEPLGEDLFDKIISKIEGRRD</sequence>
<proteinExistence type="predicted"/>
<reference evidence="1" key="1">
    <citation type="submission" date="2019-08" db="EMBL/GenBank/DDBJ databases">
        <title>Comparative genome analysis confer to the adaptation heavy metal polluted environment.</title>
        <authorList>
            <person name="Li Y."/>
        </authorList>
    </citation>
    <scope>NUCLEOTIDE SEQUENCE [LARGE SCALE GENOMIC DNA]</scope>
    <source>
        <strain evidence="1">P1</strain>
    </source>
</reference>
<keyword evidence="2" id="KW-1185">Reference proteome</keyword>
<gene>
    <name evidence="1" type="ORF">DEO27_020960</name>
</gene>
<name>A0A5C1I2C1_9SPHI</name>
<protein>
    <submittedName>
        <fullName evidence="1">Uncharacterized protein</fullName>
    </submittedName>
</protein>
<evidence type="ECO:0000313" key="2">
    <source>
        <dbReference type="Proteomes" id="UP000251402"/>
    </source>
</evidence>
<evidence type="ECO:0000313" key="1">
    <source>
        <dbReference type="EMBL" id="QEM12382.1"/>
    </source>
</evidence>